<comment type="subcellular location">
    <subcellularLocation>
        <location evidence="1">Membrane</location>
        <topology evidence="1">Peripheral membrane protein</topology>
    </subcellularLocation>
</comment>
<protein>
    <recommendedName>
        <fullName evidence="6">AAA+ ATPase domain-containing protein</fullName>
    </recommendedName>
</protein>
<dbReference type="PANTHER" id="PTHR11017:SF416">
    <property type="entry name" value="DISEASE RESISTANCE PROTEIN TAO1-LIKE ISOFORM X1"/>
    <property type="match status" value="1"/>
</dbReference>
<accession>A0ABQ7UQA7</accession>
<dbReference type="Gene3D" id="3.40.50.300">
    <property type="entry name" value="P-loop containing nucleotide triphosphate hydrolases"/>
    <property type="match status" value="1"/>
</dbReference>
<dbReference type="InterPro" id="IPR027417">
    <property type="entry name" value="P-loop_NTPase"/>
</dbReference>
<dbReference type="InterPro" id="IPR002182">
    <property type="entry name" value="NB-ARC"/>
</dbReference>
<evidence type="ECO:0000256" key="3">
    <source>
        <dbReference type="ARBA" id="ARBA00022737"/>
    </source>
</evidence>
<keyword evidence="2" id="KW-0433">Leucine-rich repeat</keyword>
<dbReference type="InterPro" id="IPR042197">
    <property type="entry name" value="Apaf_helical"/>
</dbReference>
<evidence type="ECO:0000259" key="6">
    <source>
        <dbReference type="SMART" id="SM00382"/>
    </source>
</evidence>
<keyword evidence="4" id="KW-0175">Coiled coil</keyword>
<dbReference type="InterPro" id="IPR058192">
    <property type="entry name" value="WHD_ROQ1-like"/>
</dbReference>
<gene>
    <name evidence="7" type="ORF">KY290_024280</name>
</gene>
<evidence type="ECO:0000256" key="1">
    <source>
        <dbReference type="ARBA" id="ARBA00004170"/>
    </source>
</evidence>
<dbReference type="InterPro" id="IPR044974">
    <property type="entry name" value="Disease_R_plants"/>
</dbReference>
<dbReference type="Proteomes" id="UP000826656">
    <property type="component" value="Unassembled WGS sequence"/>
</dbReference>
<proteinExistence type="predicted"/>
<evidence type="ECO:0000313" key="8">
    <source>
        <dbReference type="Proteomes" id="UP000826656"/>
    </source>
</evidence>
<evidence type="ECO:0000313" key="7">
    <source>
        <dbReference type="EMBL" id="KAH0754010.1"/>
    </source>
</evidence>
<dbReference type="SMART" id="SM00382">
    <property type="entry name" value="AAA"/>
    <property type="match status" value="1"/>
</dbReference>
<dbReference type="InterPro" id="IPR036390">
    <property type="entry name" value="WH_DNA-bd_sf"/>
</dbReference>
<evidence type="ECO:0000256" key="4">
    <source>
        <dbReference type="ARBA" id="ARBA00023054"/>
    </source>
</evidence>
<dbReference type="EMBL" id="JAIVGD010000018">
    <property type="protein sequence ID" value="KAH0754010.1"/>
    <property type="molecule type" value="Genomic_DNA"/>
</dbReference>
<evidence type="ECO:0000256" key="2">
    <source>
        <dbReference type="ARBA" id="ARBA00022614"/>
    </source>
</evidence>
<comment type="caution">
    <text evidence="7">The sequence shown here is derived from an EMBL/GenBank/DDBJ whole genome shotgun (WGS) entry which is preliminary data.</text>
</comment>
<keyword evidence="5" id="KW-0472">Membrane</keyword>
<keyword evidence="8" id="KW-1185">Reference proteome</keyword>
<dbReference type="Pfam" id="PF23282">
    <property type="entry name" value="WHD_ROQ1"/>
    <property type="match status" value="1"/>
</dbReference>
<reference evidence="7 8" key="1">
    <citation type="journal article" date="2021" name="bioRxiv">
        <title>Chromosome-scale and haplotype-resolved genome assembly of a tetraploid potato cultivar.</title>
        <authorList>
            <person name="Sun H."/>
            <person name="Jiao W.-B."/>
            <person name="Krause K."/>
            <person name="Campoy J.A."/>
            <person name="Goel M."/>
            <person name="Folz-Donahue K."/>
            <person name="Kukat C."/>
            <person name="Huettel B."/>
            <person name="Schneeberger K."/>
        </authorList>
    </citation>
    <scope>NUCLEOTIDE SEQUENCE [LARGE SCALE GENOMIC DNA]</scope>
    <source>
        <strain evidence="7">SolTubOtavaFocal</strain>
        <tissue evidence="7">Leaves</tissue>
    </source>
</reference>
<dbReference type="PRINTS" id="PR00364">
    <property type="entry name" value="DISEASERSIST"/>
</dbReference>
<dbReference type="Pfam" id="PF00931">
    <property type="entry name" value="NB-ARC"/>
    <property type="match status" value="1"/>
</dbReference>
<dbReference type="SUPFAM" id="SSF52540">
    <property type="entry name" value="P-loop containing nucleoside triphosphate hydrolases"/>
    <property type="match status" value="1"/>
</dbReference>
<feature type="domain" description="AAA+ ATPase" evidence="6">
    <location>
        <begin position="80"/>
        <end position="223"/>
    </location>
</feature>
<dbReference type="SUPFAM" id="SSF52058">
    <property type="entry name" value="L domain-like"/>
    <property type="match status" value="1"/>
</dbReference>
<name>A0ABQ7UQA7_SOLTU</name>
<keyword evidence="3" id="KW-0677">Repeat</keyword>
<dbReference type="Gene3D" id="1.10.8.430">
    <property type="entry name" value="Helical domain of apoptotic protease-activating factors"/>
    <property type="match status" value="1"/>
</dbReference>
<dbReference type="PANTHER" id="PTHR11017">
    <property type="entry name" value="LEUCINE-RICH REPEAT-CONTAINING PROTEIN"/>
    <property type="match status" value="1"/>
</dbReference>
<dbReference type="SUPFAM" id="SSF46785">
    <property type="entry name" value="Winged helix' DNA-binding domain"/>
    <property type="match status" value="1"/>
</dbReference>
<organism evidence="7 8">
    <name type="scientific">Solanum tuberosum</name>
    <name type="common">Potato</name>
    <dbReference type="NCBI Taxonomy" id="4113"/>
    <lineage>
        <taxon>Eukaryota</taxon>
        <taxon>Viridiplantae</taxon>
        <taxon>Streptophyta</taxon>
        <taxon>Embryophyta</taxon>
        <taxon>Tracheophyta</taxon>
        <taxon>Spermatophyta</taxon>
        <taxon>Magnoliopsida</taxon>
        <taxon>eudicotyledons</taxon>
        <taxon>Gunneridae</taxon>
        <taxon>Pentapetalae</taxon>
        <taxon>asterids</taxon>
        <taxon>lamiids</taxon>
        <taxon>Solanales</taxon>
        <taxon>Solanaceae</taxon>
        <taxon>Solanoideae</taxon>
        <taxon>Solaneae</taxon>
        <taxon>Solanum</taxon>
    </lineage>
</organism>
<sequence>MVEELACIWWTMLEEKNSRCFEDQRNSYKERKEEAELIQSLVKKVLGKLDNTPIGVAKYPVGLHSRLDQLLRLLDVKANGVKVVGLYGMGGVGKTTLAKALYNQFVVYFKKRSFISDVKGTARQQNGLVTLQRKLIGDLNPGASPIIDSTAKGIQLINESANNERVAIFLDDVDDANQLRELIGGRDWFCQGSRIIVTTRDQNVLDPSIVNCTFEVTQLNLSDSLKLLSYHAFGKEQPPKKFLGLAEEFVTLSGGLPLALEIFGSSLFYKKGLKEWEDVVQKVRQIRPGELQDILEISFGALDDQERCIFLDLACLLLNTRLEREDAIAIFKGCGFAAETAITALTAKSLLKIVDGNVLWMHDQLKDMGRQIVQRENSGNVDKRSRLWNHDDIMTVLNSELVVDTSNIEGIVFDFERNQDQNSEEVSWICLILKKVLEKYIGQGRTTNGSTFHTRAFQCMVKLRLLQINHVKLVGDFKLLPADLKWLQWKGCPLEVIPPELLSRKIAVLDLSESMITQVWNEKKWNLYQNKDSLRHMQYLCVPGDDLPDWFIHEVPNFSTRKHRDLKAVIIGIVLSLDQQVEDNFRHQVPAIVDIRATFTTPGDAKPKHTKTLYLLGVPDTDEDQLYLCRFQEHSFTLMLKEGDRLQVVVRECPCFNGLKLKKHGMHLVFENDDDFDNNDEDLFDESQQSVSRKLANFFHFQK</sequence>
<dbReference type="InterPro" id="IPR003593">
    <property type="entry name" value="AAA+_ATPase"/>
</dbReference>
<evidence type="ECO:0000256" key="5">
    <source>
        <dbReference type="ARBA" id="ARBA00023136"/>
    </source>
</evidence>